<evidence type="ECO:0000313" key="1">
    <source>
        <dbReference type="EMBL" id="CAD7460732.1"/>
    </source>
</evidence>
<protein>
    <submittedName>
        <fullName evidence="1">Uncharacterized protein</fullName>
    </submittedName>
</protein>
<dbReference type="AlphaFoldDB" id="A0A7R9ILP3"/>
<proteinExistence type="predicted"/>
<gene>
    <name evidence="1" type="ORF">TTEB3V08_LOCUS8650</name>
</gene>
<name>A0A7R9ILP3_9NEOP</name>
<accession>A0A7R9ILP3</accession>
<reference evidence="1" key="1">
    <citation type="submission" date="2020-11" db="EMBL/GenBank/DDBJ databases">
        <authorList>
            <person name="Tran Van P."/>
        </authorList>
    </citation>
    <scope>NUCLEOTIDE SEQUENCE</scope>
</reference>
<organism evidence="1">
    <name type="scientific">Timema tahoe</name>
    <dbReference type="NCBI Taxonomy" id="61484"/>
    <lineage>
        <taxon>Eukaryota</taxon>
        <taxon>Metazoa</taxon>
        <taxon>Ecdysozoa</taxon>
        <taxon>Arthropoda</taxon>
        <taxon>Hexapoda</taxon>
        <taxon>Insecta</taxon>
        <taxon>Pterygota</taxon>
        <taxon>Neoptera</taxon>
        <taxon>Polyneoptera</taxon>
        <taxon>Phasmatodea</taxon>
        <taxon>Timematodea</taxon>
        <taxon>Timematoidea</taxon>
        <taxon>Timematidae</taxon>
        <taxon>Timema</taxon>
    </lineage>
</organism>
<sequence length="87" mass="9967">MRVKTNQRQNGEVVPENDTDHCIVKPCGLTANDTFSPTGSGTLTYWTFDRIFRQSRNDLRPFLQQQARHGENDTFNSVATLRHICRG</sequence>
<dbReference type="EMBL" id="OE003974">
    <property type="protein sequence ID" value="CAD7460732.1"/>
    <property type="molecule type" value="Genomic_DNA"/>
</dbReference>